<keyword evidence="2" id="KW-1185">Reference proteome</keyword>
<evidence type="ECO:0000313" key="1">
    <source>
        <dbReference type="EMBL" id="CAH9080166.1"/>
    </source>
</evidence>
<accession>A0A9P0YYH9</accession>
<sequence>MVESRVYQVSFPIPPTYCLSFLNESDRLKFRVVACNRFMGTVFEDLKFLGLDLLSSCCSLGSKSDPDSLLDDKLLTITCPFISSPATVATLLSWDACKQLRTLELEREKRKRRDRDFSNGIDFGKTLPSIYSKVN</sequence>
<dbReference type="EMBL" id="CAMAPE010000013">
    <property type="protein sequence ID" value="CAH9080166.1"/>
    <property type="molecule type" value="Genomic_DNA"/>
</dbReference>
<organism evidence="1 2">
    <name type="scientific">Cuscuta europaea</name>
    <name type="common">European dodder</name>
    <dbReference type="NCBI Taxonomy" id="41803"/>
    <lineage>
        <taxon>Eukaryota</taxon>
        <taxon>Viridiplantae</taxon>
        <taxon>Streptophyta</taxon>
        <taxon>Embryophyta</taxon>
        <taxon>Tracheophyta</taxon>
        <taxon>Spermatophyta</taxon>
        <taxon>Magnoliopsida</taxon>
        <taxon>eudicotyledons</taxon>
        <taxon>Gunneridae</taxon>
        <taxon>Pentapetalae</taxon>
        <taxon>asterids</taxon>
        <taxon>lamiids</taxon>
        <taxon>Solanales</taxon>
        <taxon>Convolvulaceae</taxon>
        <taxon>Cuscuteae</taxon>
        <taxon>Cuscuta</taxon>
        <taxon>Cuscuta subgen. Cuscuta</taxon>
    </lineage>
</organism>
<dbReference type="Proteomes" id="UP001152484">
    <property type="component" value="Unassembled WGS sequence"/>
</dbReference>
<evidence type="ECO:0000313" key="2">
    <source>
        <dbReference type="Proteomes" id="UP001152484"/>
    </source>
</evidence>
<name>A0A9P0YYH9_CUSEU</name>
<dbReference type="AlphaFoldDB" id="A0A9P0YYH9"/>
<reference evidence="1" key="1">
    <citation type="submission" date="2022-07" db="EMBL/GenBank/DDBJ databases">
        <authorList>
            <person name="Macas J."/>
            <person name="Novak P."/>
            <person name="Neumann P."/>
        </authorList>
    </citation>
    <scope>NUCLEOTIDE SEQUENCE</scope>
</reference>
<comment type="caution">
    <text evidence="1">The sequence shown here is derived from an EMBL/GenBank/DDBJ whole genome shotgun (WGS) entry which is preliminary data.</text>
</comment>
<protein>
    <submittedName>
        <fullName evidence="1">Uncharacterized protein</fullName>
    </submittedName>
</protein>
<gene>
    <name evidence="1" type="ORF">CEURO_LOCUS7345</name>
</gene>
<proteinExistence type="predicted"/>